<dbReference type="EMBL" id="JADEWU010000025">
    <property type="protein sequence ID" value="MBE9144061.1"/>
    <property type="molecule type" value="Genomic_DNA"/>
</dbReference>
<protein>
    <submittedName>
        <fullName evidence="1">Uncharacterized protein</fullName>
    </submittedName>
</protein>
<reference evidence="1 2" key="1">
    <citation type="submission" date="2020-10" db="EMBL/GenBank/DDBJ databases">
        <authorList>
            <person name="Castelo-Branco R."/>
            <person name="Eusebio N."/>
            <person name="Adriana R."/>
            <person name="Vieira A."/>
            <person name="Brugerolle De Fraissinette N."/>
            <person name="Rezende De Castro R."/>
            <person name="Schneider M.P."/>
            <person name="Vasconcelos V."/>
            <person name="Leao P.N."/>
        </authorList>
    </citation>
    <scope>NUCLEOTIDE SEQUENCE [LARGE SCALE GENOMIC DNA]</scope>
    <source>
        <strain evidence="1 2">LEGE 06226</strain>
    </source>
</reference>
<dbReference type="RefSeq" id="WP_193869585.1">
    <property type="nucleotide sequence ID" value="NZ_JADEWU010000025.1"/>
</dbReference>
<evidence type="ECO:0000313" key="1">
    <source>
        <dbReference type="EMBL" id="MBE9144061.1"/>
    </source>
</evidence>
<organism evidence="1 2">
    <name type="scientific">Planktothrix mougeotii LEGE 06226</name>
    <dbReference type="NCBI Taxonomy" id="1828728"/>
    <lineage>
        <taxon>Bacteria</taxon>
        <taxon>Bacillati</taxon>
        <taxon>Cyanobacteriota</taxon>
        <taxon>Cyanophyceae</taxon>
        <taxon>Oscillatoriophycideae</taxon>
        <taxon>Oscillatoriales</taxon>
        <taxon>Microcoleaceae</taxon>
        <taxon>Planktothrix</taxon>
    </lineage>
</organism>
<proteinExistence type="predicted"/>
<name>A0ABR9UE00_9CYAN</name>
<dbReference type="Proteomes" id="UP000640725">
    <property type="component" value="Unassembled WGS sequence"/>
</dbReference>
<gene>
    <name evidence="1" type="ORF">IQ236_12625</name>
</gene>
<accession>A0ABR9UE00</accession>
<evidence type="ECO:0000313" key="2">
    <source>
        <dbReference type="Proteomes" id="UP000640725"/>
    </source>
</evidence>
<sequence>MNILRTHEKCSALLAIIIMGVASPAYGGEVKPTPVPCWFFRGENLELQQTCTYQSNSWLGGGGSFLIWEDGVKTKMAWGLQARAGKPCEDTSVDGVCGVTYFRHPTTLKRISQAEKEKLKTESQRMIRCIEVQDKSICWLR</sequence>
<comment type="caution">
    <text evidence="1">The sequence shown here is derived from an EMBL/GenBank/DDBJ whole genome shotgun (WGS) entry which is preliminary data.</text>
</comment>
<keyword evidence="2" id="KW-1185">Reference proteome</keyword>